<accession>A0A917BL37</accession>
<proteinExistence type="predicted"/>
<keyword evidence="3" id="KW-1185">Reference proteome</keyword>
<evidence type="ECO:0000313" key="2">
    <source>
        <dbReference type="EMBL" id="GGF48510.1"/>
    </source>
</evidence>
<sequence>MRRSALTVLFALALAAPAMAQQQQYAGREQDSLRRCFDDGVRKLTEQKVPMEDYAVVAVGLCDAPIRLYRDFVVSFETRRGNSHQVALARAESALSTEFRRARDAFAAYNRKNSERRDPTPGEAEV</sequence>
<feature type="signal peptide" evidence="1">
    <location>
        <begin position="1"/>
        <end position="20"/>
    </location>
</feature>
<keyword evidence="1" id="KW-0732">Signal</keyword>
<dbReference type="AlphaFoldDB" id="A0A917BL37"/>
<evidence type="ECO:0000256" key="1">
    <source>
        <dbReference type="SAM" id="SignalP"/>
    </source>
</evidence>
<evidence type="ECO:0000313" key="3">
    <source>
        <dbReference type="Proteomes" id="UP000606044"/>
    </source>
</evidence>
<reference evidence="2" key="2">
    <citation type="submission" date="2020-09" db="EMBL/GenBank/DDBJ databases">
        <authorList>
            <person name="Sun Q."/>
            <person name="Sedlacek I."/>
        </authorList>
    </citation>
    <scope>NUCLEOTIDE SEQUENCE</scope>
    <source>
        <strain evidence="2">CCM 7897</strain>
    </source>
</reference>
<dbReference type="EMBL" id="BMCT01000001">
    <property type="protein sequence ID" value="GGF48510.1"/>
    <property type="molecule type" value="Genomic_DNA"/>
</dbReference>
<organism evidence="2 3">
    <name type="scientific">Azorhizobium oxalatiphilum</name>
    <dbReference type="NCBI Taxonomy" id="980631"/>
    <lineage>
        <taxon>Bacteria</taxon>
        <taxon>Pseudomonadati</taxon>
        <taxon>Pseudomonadota</taxon>
        <taxon>Alphaproteobacteria</taxon>
        <taxon>Hyphomicrobiales</taxon>
        <taxon>Xanthobacteraceae</taxon>
        <taxon>Azorhizobium</taxon>
    </lineage>
</organism>
<protein>
    <submittedName>
        <fullName evidence="2">Uncharacterized protein</fullName>
    </submittedName>
</protein>
<reference evidence="2" key="1">
    <citation type="journal article" date="2014" name="Int. J. Syst. Evol. Microbiol.">
        <title>Complete genome sequence of Corynebacterium casei LMG S-19264T (=DSM 44701T), isolated from a smear-ripened cheese.</title>
        <authorList>
            <consortium name="US DOE Joint Genome Institute (JGI-PGF)"/>
            <person name="Walter F."/>
            <person name="Albersmeier A."/>
            <person name="Kalinowski J."/>
            <person name="Ruckert C."/>
        </authorList>
    </citation>
    <scope>NUCLEOTIDE SEQUENCE</scope>
    <source>
        <strain evidence="2">CCM 7897</strain>
    </source>
</reference>
<gene>
    <name evidence="2" type="ORF">GCM10007301_04710</name>
</gene>
<comment type="caution">
    <text evidence="2">The sequence shown here is derived from an EMBL/GenBank/DDBJ whole genome shotgun (WGS) entry which is preliminary data.</text>
</comment>
<dbReference type="Proteomes" id="UP000606044">
    <property type="component" value="Unassembled WGS sequence"/>
</dbReference>
<feature type="chain" id="PRO_5036720952" evidence="1">
    <location>
        <begin position="21"/>
        <end position="126"/>
    </location>
</feature>
<name>A0A917BL37_9HYPH</name>